<sequence length="378" mass="41369">MTTTTTNAAAEIESKNILPRNLVNPLATLAQYSAYLDSRARRQQYQTSSLPPNPKDARIFDLKQEYRGLNPADFAVALLRTGNTLRAPVQPVVGSAIVLFQRYILLSAASAAAVTGNINPLSTNGVIIPIDDAAVTEEDVDYAMTAAACLFVAAKTHNFNGIIYEPVTMLAIYNHHLGELSQRPGSISSNKASIENMVPITVTLPDLYMSEMEVLRQFCFTTGAAVRGSAGGVVLPYSFALSYLQVLRLTNHPAASSHSSNGRNNNDSVLLKSESELNQDRQFQEEEKKLSLGELVWRLVTDSLVRGSDCVLHTVHQPNTLACACIHLACAHLGVGISDSDSSDDMEKFITKEWWMIFDVRTEDFENCLVALLSMDLL</sequence>
<evidence type="ECO:0000313" key="2">
    <source>
        <dbReference type="Proteomes" id="UP000242525"/>
    </source>
</evidence>
<proteinExistence type="predicted"/>
<protein>
    <recommendedName>
        <fullName evidence="3">Cyclin N-terminal domain-containing protein</fullName>
    </recommendedName>
</protein>
<dbReference type="AlphaFoldDB" id="A0A0J9XA65"/>
<evidence type="ECO:0008006" key="3">
    <source>
        <dbReference type="Google" id="ProtNLM"/>
    </source>
</evidence>
<evidence type="ECO:0000313" key="1">
    <source>
        <dbReference type="EMBL" id="CDO54100.1"/>
    </source>
</evidence>
<dbReference type="Gene3D" id="1.10.472.10">
    <property type="entry name" value="Cyclin-like"/>
    <property type="match status" value="2"/>
</dbReference>
<dbReference type="EMBL" id="CCBN010000006">
    <property type="protein sequence ID" value="CDO54100.1"/>
    <property type="molecule type" value="Genomic_DNA"/>
</dbReference>
<dbReference type="InterPro" id="IPR036915">
    <property type="entry name" value="Cyclin-like_sf"/>
</dbReference>
<organism evidence="1 2">
    <name type="scientific">Geotrichum candidum</name>
    <name type="common">Oospora lactis</name>
    <name type="synonym">Dipodascus geotrichum</name>
    <dbReference type="NCBI Taxonomy" id="1173061"/>
    <lineage>
        <taxon>Eukaryota</taxon>
        <taxon>Fungi</taxon>
        <taxon>Dikarya</taxon>
        <taxon>Ascomycota</taxon>
        <taxon>Saccharomycotina</taxon>
        <taxon>Dipodascomycetes</taxon>
        <taxon>Dipodascales</taxon>
        <taxon>Dipodascaceae</taxon>
        <taxon>Geotrichum</taxon>
    </lineage>
</organism>
<comment type="caution">
    <text evidence="1">The sequence shown here is derived from an EMBL/GenBank/DDBJ whole genome shotgun (WGS) entry which is preliminary data.</text>
</comment>
<dbReference type="PANTHER" id="PTHR10026">
    <property type="entry name" value="CYCLIN"/>
    <property type="match status" value="1"/>
</dbReference>
<dbReference type="GO" id="GO:0016538">
    <property type="term" value="F:cyclin-dependent protein serine/threonine kinase regulator activity"/>
    <property type="evidence" value="ECO:0007669"/>
    <property type="project" value="InterPro"/>
</dbReference>
<dbReference type="GO" id="GO:0006357">
    <property type="term" value="P:regulation of transcription by RNA polymerase II"/>
    <property type="evidence" value="ECO:0007669"/>
    <property type="project" value="InterPro"/>
</dbReference>
<gene>
    <name evidence="1" type="ORF">BN980_GECA06s04674g</name>
</gene>
<reference evidence="1" key="1">
    <citation type="submission" date="2014-03" db="EMBL/GenBank/DDBJ databases">
        <authorList>
            <person name="Casaregola S."/>
        </authorList>
    </citation>
    <scope>NUCLEOTIDE SEQUENCE [LARGE SCALE GENOMIC DNA]</scope>
    <source>
        <strain evidence="1">CLIB 918</strain>
    </source>
</reference>
<keyword evidence="2" id="KW-1185">Reference proteome</keyword>
<dbReference type="SUPFAM" id="SSF47954">
    <property type="entry name" value="Cyclin-like"/>
    <property type="match status" value="1"/>
</dbReference>
<name>A0A0J9XA65_GEOCN</name>
<dbReference type="Proteomes" id="UP000242525">
    <property type="component" value="Unassembled WGS sequence"/>
</dbReference>
<dbReference type="InterPro" id="IPR043198">
    <property type="entry name" value="Cyclin/Ssn8"/>
</dbReference>
<accession>A0A0J9XA65</accession>